<dbReference type="OrthoDB" id="6624401at2759"/>
<organism evidence="3 4">
    <name type="scientific">Aphis craccivora</name>
    <name type="common">Cowpea aphid</name>
    <dbReference type="NCBI Taxonomy" id="307492"/>
    <lineage>
        <taxon>Eukaryota</taxon>
        <taxon>Metazoa</taxon>
        <taxon>Ecdysozoa</taxon>
        <taxon>Arthropoda</taxon>
        <taxon>Hexapoda</taxon>
        <taxon>Insecta</taxon>
        <taxon>Pterygota</taxon>
        <taxon>Neoptera</taxon>
        <taxon>Paraneoptera</taxon>
        <taxon>Hemiptera</taxon>
        <taxon>Sternorrhyncha</taxon>
        <taxon>Aphidomorpha</taxon>
        <taxon>Aphidoidea</taxon>
        <taxon>Aphididae</taxon>
        <taxon>Aphidini</taxon>
        <taxon>Aphis</taxon>
        <taxon>Aphis</taxon>
    </lineage>
</organism>
<feature type="compositionally biased region" description="Basic residues" evidence="2">
    <location>
        <begin position="211"/>
        <end position="222"/>
    </location>
</feature>
<feature type="non-terminal residue" evidence="3">
    <location>
        <position position="1627"/>
    </location>
</feature>
<protein>
    <submittedName>
        <fullName evidence="3">Putative E3 ubiquitin-protein ligase bre1</fullName>
    </submittedName>
</protein>
<feature type="compositionally biased region" description="Basic and acidic residues" evidence="2">
    <location>
        <begin position="1409"/>
        <end position="1425"/>
    </location>
</feature>
<accession>A0A6G0YGS7</accession>
<feature type="compositionally biased region" description="Basic and acidic residues" evidence="2">
    <location>
        <begin position="819"/>
        <end position="840"/>
    </location>
</feature>
<feature type="compositionally biased region" description="Basic and acidic residues" evidence="2">
    <location>
        <begin position="1349"/>
        <end position="1373"/>
    </location>
</feature>
<evidence type="ECO:0000313" key="4">
    <source>
        <dbReference type="Proteomes" id="UP000478052"/>
    </source>
</evidence>
<feature type="region of interest" description="Disordered" evidence="2">
    <location>
        <begin position="1343"/>
        <end position="1373"/>
    </location>
</feature>
<proteinExistence type="predicted"/>
<sequence length="1627" mass="187019">FLKSIYSVTQDVRNALESYRKRLDCTMNAVRTHIKHFIGSNPLLESTSCTDPVKNLKNSSKQISSNITKTPQIVLNLTETDRHQTRIKSRSPSPFWIKGETSTYSEVVKTGYVLSRNNSRSPSPEFKQIDVEGAVRMSRKSSFNNLLQTPSLTRARSISPKDRWLPKDFKKTNNLRVSPLQTLSSSAFTENEKLKEDNLNYITLAPPSSKPVKRRSRSRRNRNVTEKDSENKQDTDSESPANVTETFIPVSHARDTMSLSSTEKPEIVVSNIKTRRNSEDNLQSRNLVAQISNKCNPVFCGGDWGLLTEANTAEAVPLNAASDTGDFSKSRLSLDGVLRSTRYSDSCFDLNERLKGIFGSVDQKHYRHHRVIERPRSKSDTRDLNELTQIFTNPTIDDKNKYTCRFERSAGLVKTLLNRDSSSGRHSFDNIIILSPLENAQMERQSDGTTDIEHDESTIKSHLQALSDESIPLELAMKPFVIFDEGHTAIQELTSTQTMITSLIMDDSDQSQTKAIKELKTYIEQYEQMLIELEINEDKDESYDLSKKIMKLKEIINRYKSYEEMEEFQILIVHLRTISEKLENIVINRNNMATQMKLKDVDHIISYHENWLLTTENDGPKFVDNIEEQIIQLKDNLQQLKTYEKNVEYETRILKLQHIIEKLEIIEDNLTKLNQKDTKYNFESTIISTELSCMNSPKDLYNTSVESMTIPKLNYSLNLPKIGLQSQEKYSVTAPSIIKNTERENEINTINMLKDSEVLRSPKLVRRINQALRDEINVDSNKVLGSLEQTEIDTNNRFEIDKPLEKKKTIVVNTQFQSEKTHHDNIRKSESPEKKEDKKSKGFLRFKMPNVFMKKSKQGEIDNESIPSNTQEQSVDIESDNVKLLMYKRMSSVINDTNILQQNDENNKNYKEENNQKIQDKDSPHNTKEDNSTILTSINDKVARIIEKNKLKYPSDKTIQQVQIIRESQLDTGNPEFPITSDTQIIKSDPAVIVNSCRTVRRIMVIDGKEIIVEDIIDEPMSGESIKSIMRKITKDGKEEIENISDPTEIEKILRLSGTHDNVQNTCVTITKTRKTNLSGINIVEKESVVGEDVGESILNDMTQTYTKRTLKNGYEIEEVVKNPDEIKTMIGLQEIKNDYNADSKITTTKIRKIIKRKIVVDGKETLIEDFDKTENEGTLDERIEEIIGNKQDYESIEDSFEIIPVLGFEDNVRSIDDNMARKPQDGDSPLSDEQEPIENLDINKSYKEIETSPSFLSKIIRKGFKISTSKGNKKSRDNASDENIEKDQKIKSDLNIFLEKERENNTLQYSFSSKEPAYLDKIESNIEIQPNTEKLSVFKEPSILHTNGKTENEHEKRNEQDENTKKLKESEKTISDVQKAEGNELIKTVLLDENKYGIVSKKSQSNMKESDNKKNEIIEETKQYSIKDYENQKHKDENNDKPHLHQLNTPETLINVKQRKTEQTDILKKVQNKIESPHKDNNTEKENPTNKNSGKIHKIKKKRIIRKVIISNGKETIVDKKVAEPTEKEESSDITLPEINTDVKEEVHEKDEDQIPKQNFNSPSFLSKLRKGLKISTSKTNKKLKDNDDTEMSESDETTKSLLNDFIEKERENIIVHYLPATDGDN</sequence>
<feature type="region of interest" description="Disordered" evidence="2">
    <location>
        <begin position="1403"/>
        <end position="1425"/>
    </location>
</feature>
<evidence type="ECO:0000256" key="2">
    <source>
        <dbReference type="SAM" id="MobiDB-lite"/>
    </source>
</evidence>
<reference evidence="3 4" key="1">
    <citation type="submission" date="2019-08" db="EMBL/GenBank/DDBJ databases">
        <title>Whole genome of Aphis craccivora.</title>
        <authorList>
            <person name="Voronova N.V."/>
            <person name="Shulinski R.S."/>
            <person name="Bandarenka Y.V."/>
            <person name="Zhorov D.G."/>
            <person name="Warner D."/>
        </authorList>
    </citation>
    <scope>NUCLEOTIDE SEQUENCE [LARGE SCALE GENOMIC DNA]</scope>
    <source>
        <strain evidence="3">180601</strain>
        <tissue evidence="3">Whole Body</tissue>
    </source>
</reference>
<feature type="region of interest" description="Disordered" evidence="2">
    <location>
        <begin position="816"/>
        <end position="842"/>
    </location>
</feature>
<feature type="compositionally biased region" description="Basic and acidic residues" evidence="2">
    <location>
        <begin position="1476"/>
        <end position="1489"/>
    </location>
</feature>
<feature type="compositionally biased region" description="Basic and acidic residues" evidence="2">
    <location>
        <begin position="223"/>
        <end position="235"/>
    </location>
</feature>
<evidence type="ECO:0000313" key="3">
    <source>
        <dbReference type="EMBL" id="KAF0755415.1"/>
    </source>
</evidence>
<comment type="caution">
    <text evidence="3">The sequence shown here is derived from an EMBL/GenBank/DDBJ whole genome shotgun (WGS) entry which is preliminary data.</text>
</comment>
<dbReference type="EMBL" id="VUJU01004145">
    <property type="protein sequence ID" value="KAF0755415.1"/>
    <property type="molecule type" value="Genomic_DNA"/>
</dbReference>
<feature type="region of interest" description="Disordered" evidence="2">
    <location>
        <begin position="1472"/>
        <end position="1499"/>
    </location>
</feature>
<feature type="coiled-coil region" evidence="1">
    <location>
        <begin position="623"/>
        <end position="676"/>
    </location>
</feature>
<feature type="region of interest" description="Disordered" evidence="2">
    <location>
        <begin position="202"/>
        <end position="264"/>
    </location>
</feature>
<keyword evidence="4" id="KW-1185">Reference proteome</keyword>
<gene>
    <name evidence="3" type="ORF">FWK35_00023979</name>
</gene>
<feature type="region of interest" description="Disordered" evidence="2">
    <location>
        <begin position="1572"/>
        <end position="1600"/>
    </location>
</feature>
<name>A0A6G0YGS7_APHCR</name>
<evidence type="ECO:0000256" key="1">
    <source>
        <dbReference type="SAM" id="Coils"/>
    </source>
</evidence>
<keyword evidence="1" id="KW-0175">Coiled coil</keyword>
<feature type="region of interest" description="Disordered" evidence="2">
    <location>
        <begin position="1218"/>
        <end position="1239"/>
    </location>
</feature>
<feature type="non-terminal residue" evidence="3">
    <location>
        <position position="1"/>
    </location>
</feature>
<dbReference type="Proteomes" id="UP000478052">
    <property type="component" value="Unassembled WGS sequence"/>
</dbReference>